<dbReference type="Proteomes" id="UP001175271">
    <property type="component" value="Unassembled WGS sequence"/>
</dbReference>
<accession>A0AA39GWH2</accession>
<dbReference type="EMBL" id="JAUCMV010000005">
    <property type="protein sequence ID" value="KAK0394838.1"/>
    <property type="molecule type" value="Genomic_DNA"/>
</dbReference>
<protein>
    <submittedName>
        <fullName evidence="1">Uncharacterized protein</fullName>
    </submittedName>
</protein>
<evidence type="ECO:0000313" key="1">
    <source>
        <dbReference type="EMBL" id="KAK0394838.1"/>
    </source>
</evidence>
<organism evidence="1 2">
    <name type="scientific">Steinernema hermaphroditum</name>
    <dbReference type="NCBI Taxonomy" id="289476"/>
    <lineage>
        <taxon>Eukaryota</taxon>
        <taxon>Metazoa</taxon>
        <taxon>Ecdysozoa</taxon>
        <taxon>Nematoda</taxon>
        <taxon>Chromadorea</taxon>
        <taxon>Rhabditida</taxon>
        <taxon>Tylenchina</taxon>
        <taxon>Panagrolaimomorpha</taxon>
        <taxon>Strongyloidoidea</taxon>
        <taxon>Steinernematidae</taxon>
        <taxon>Steinernema</taxon>
    </lineage>
</organism>
<gene>
    <name evidence="1" type="ORF">QR680_000959</name>
</gene>
<name>A0AA39GWH2_9BILA</name>
<proteinExistence type="predicted"/>
<dbReference type="AlphaFoldDB" id="A0AA39GWH2"/>
<evidence type="ECO:0000313" key="2">
    <source>
        <dbReference type="Proteomes" id="UP001175271"/>
    </source>
</evidence>
<reference evidence="1" key="1">
    <citation type="submission" date="2023-06" db="EMBL/GenBank/DDBJ databases">
        <title>Genomic analysis of the entomopathogenic nematode Steinernema hermaphroditum.</title>
        <authorList>
            <person name="Schwarz E.M."/>
            <person name="Heppert J.K."/>
            <person name="Baniya A."/>
            <person name="Schwartz H.T."/>
            <person name="Tan C.-H."/>
            <person name="Antoshechkin I."/>
            <person name="Sternberg P.W."/>
            <person name="Goodrich-Blair H."/>
            <person name="Dillman A.R."/>
        </authorList>
    </citation>
    <scope>NUCLEOTIDE SEQUENCE</scope>
    <source>
        <strain evidence="1">PS9179</strain>
        <tissue evidence="1">Whole animal</tissue>
    </source>
</reference>
<keyword evidence="2" id="KW-1185">Reference proteome</keyword>
<comment type="caution">
    <text evidence="1">The sequence shown here is derived from an EMBL/GenBank/DDBJ whole genome shotgun (WGS) entry which is preliminary data.</text>
</comment>
<sequence length="435" mass="49564">MDRPESQQSAAVERSGLLLWTQQSLAGTAMSDAIPDSSTDYAELTGNADKIMETVAFLEQLALSTNLYTRPMRLRESHDNPGLRRLREVYYHLMNTEMRQTRPNYDKYVTTLGNLQKAYKRTVIALGVHNYERLRLLSVNVSENKLRLEARQDRLDVQGTYKFYATNINELIGKPPPENVRLPLKDLPVKLKELENNLNAFILKIGLDVRGHNTRYLAENVWDWLKYAYRKIRPPNNQPLELDGIAQILTVAYFPDSLVSDRNAIVRLGEEYSGMKYVNAALMVVGECCAITNEWREHLKQRFFETVLSLGKRRTTLTMVRVGYVATNFLKSKGAQFSEQALGDWISALASKEPPPQMANSHAAVHRFATVLVKDPTKIPLAEIEHIEMIKGEAAQTMAKFVTIIDCNRRAMGNRYMDMIRQMHAATMPVEDGLL</sequence>